<gene>
    <name evidence="1" type="ORF">Q5P01_015833</name>
</gene>
<reference evidence="1" key="1">
    <citation type="submission" date="2023-07" db="EMBL/GenBank/DDBJ databases">
        <title>Chromosome-level Genome Assembly of Striped Snakehead (Channa striata).</title>
        <authorList>
            <person name="Liu H."/>
        </authorList>
    </citation>
    <scope>NUCLEOTIDE SEQUENCE</scope>
    <source>
        <strain evidence="1">Gz</strain>
        <tissue evidence="1">Muscle</tissue>
    </source>
</reference>
<comment type="caution">
    <text evidence="1">The sequence shown here is derived from an EMBL/GenBank/DDBJ whole genome shotgun (WGS) entry which is preliminary data.</text>
</comment>
<dbReference type="Proteomes" id="UP001187415">
    <property type="component" value="Unassembled WGS sequence"/>
</dbReference>
<accession>A0AA88MCC3</accession>
<dbReference type="EMBL" id="JAUPFM010000012">
    <property type="protein sequence ID" value="KAK2835349.1"/>
    <property type="molecule type" value="Genomic_DNA"/>
</dbReference>
<protein>
    <submittedName>
        <fullName evidence="1">Uncharacterized protein</fullName>
    </submittedName>
</protein>
<proteinExistence type="predicted"/>
<name>A0AA88MCC3_CHASR</name>
<evidence type="ECO:0000313" key="2">
    <source>
        <dbReference type="Proteomes" id="UP001187415"/>
    </source>
</evidence>
<keyword evidence="2" id="KW-1185">Reference proteome</keyword>
<dbReference type="AlphaFoldDB" id="A0AA88MCC3"/>
<evidence type="ECO:0000313" key="1">
    <source>
        <dbReference type="EMBL" id="KAK2835349.1"/>
    </source>
</evidence>
<organism evidence="1 2">
    <name type="scientific">Channa striata</name>
    <name type="common">Snakehead murrel</name>
    <name type="synonym">Ophicephalus striatus</name>
    <dbReference type="NCBI Taxonomy" id="64152"/>
    <lineage>
        <taxon>Eukaryota</taxon>
        <taxon>Metazoa</taxon>
        <taxon>Chordata</taxon>
        <taxon>Craniata</taxon>
        <taxon>Vertebrata</taxon>
        <taxon>Euteleostomi</taxon>
        <taxon>Actinopterygii</taxon>
        <taxon>Neopterygii</taxon>
        <taxon>Teleostei</taxon>
        <taxon>Neoteleostei</taxon>
        <taxon>Acanthomorphata</taxon>
        <taxon>Anabantaria</taxon>
        <taxon>Anabantiformes</taxon>
        <taxon>Channoidei</taxon>
        <taxon>Channidae</taxon>
        <taxon>Channa</taxon>
    </lineage>
</organism>
<sequence length="236" mass="26326">MPVLASAIESVEEVKEEEVKEISSKKDPSDIEVVEQTLNPDDSYTTLKKTSLSPGFVLPPLPQPTPAPECCDHQKTRVCFTPLPPISLFEQTTTVSSNCTTTGCRGEGDGRPWIDDILFSKTRSAEFHLPDITLSSLDALLQTVTQKLGKKRRGFDEGPWRRVQLDHLLITVNEQPLSEKMVDHNTEERNKDNTYVCGAATETSVCRRSLSRQTRLPPLFSAPKPTLILTMTKKAF</sequence>